<name>A0ABT8DZ64_9BURK</name>
<reference evidence="6 7" key="1">
    <citation type="submission" date="2023-06" db="EMBL/GenBank/DDBJ databases">
        <title>Pelomonas sp. PFR6 16S ribosomal RNA gene Genome sequencing and assembly.</title>
        <authorList>
            <person name="Woo H."/>
        </authorList>
    </citation>
    <scope>NUCLEOTIDE SEQUENCE [LARGE SCALE GENOMIC DNA]</scope>
    <source>
        <strain evidence="6 7">PFR6</strain>
    </source>
</reference>
<evidence type="ECO:0000256" key="2">
    <source>
        <dbReference type="ARBA" id="ARBA00022692"/>
    </source>
</evidence>
<feature type="transmembrane region" description="Helical" evidence="5">
    <location>
        <begin position="240"/>
        <end position="259"/>
    </location>
</feature>
<feature type="transmembrane region" description="Helical" evidence="5">
    <location>
        <begin position="130"/>
        <end position="159"/>
    </location>
</feature>
<feature type="transmembrane region" description="Helical" evidence="5">
    <location>
        <begin position="24"/>
        <end position="47"/>
    </location>
</feature>
<feature type="transmembrane region" description="Helical" evidence="5">
    <location>
        <begin position="82"/>
        <end position="109"/>
    </location>
</feature>
<evidence type="ECO:0000256" key="3">
    <source>
        <dbReference type="ARBA" id="ARBA00022989"/>
    </source>
</evidence>
<dbReference type="RefSeq" id="WP_290361165.1">
    <property type="nucleotide sequence ID" value="NZ_JAUHHC010000006.1"/>
</dbReference>
<evidence type="ECO:0000256" key="1">
    <source>
        <dbReference type="ARBA" id="ARBA00004141"/>
    </source>
</evidence>
<keyword evidence="4 5" id="KW-0472">Membrane</keyword>
<comment type="subcellular location">
    <subcellularLocation>
        <location evidence="1">Membrane</location>
        <topology evidence="1">Multi-pass membrane protein</topology>
    </subcellularLocation>
</comment>
<keyword evidence="2 5" id="KW-0812">Transmembrane</keyword>
<sequence>MVTSMGRVADAFWRAAAYCLHPRVIALSLLPLLLASGLAIGLGYFFWEPAIDAVRATLDSWRLIDTMLGWFNFIGANEFRSALAPVLVLVLSLPVLVVLSLLLVALMMTPSLVRLVTARRFPQLERKQGAAWWQGAAWSLWNALLALLALLVSLPFWLIPPLVLILPPVIWGWLGYRVFTFDVLAEHASVVERRRLMREHRLPLMMLGLVTGYLGAAPAMIWALNVIAIALAPFLVLVSIWLYTLVFAFSTLWFAHYALAALQELRARQGEAVKPAAAGEIPPLAEVLDPAAPPSPLLPPI</sequence>
<comment type="caution">
    <text evidence="6">The sequence shown here is derived from an EMBL/GenBank/DDBJ whole genome shotgun (WGS) entry which is preliminary data.</text>
</comment>
<keyword evidence="7" id="KW-1185">Reference proteome</keyword>
<protein>
    <submittedName>
        <fullName evidence="6">EI24 domain-containing protein</fullName>
    </submittedName>
</protein>
<accession>A0ABT8DZ64</accession>
<dbReference type="EMBL" id="JAUHHC010000006">
    <property type="protein sequence ID" value="MDN3922854.1"/>
    <property type="molecule type" value="Genomic_DNA"/>
</dbReference>
<evidence type="ECO:0000313" key="7">
    <source>
        <dbReference type="Proteomes" id="UP001228044"/>
    </source>
</evidence>
<proteinExistence type="predicted"/>
<dbReference type="Pfam" id="PF07264">
    <property type="entry name" value="EI24"/>
    <property type="match status" value="1"/>
</dbReference>
<evidence type="ECO:0000313" key="6">
    <source>
        <dbReference type="EMBL" id="MDN3922854.1"/>
    </source>
</evidence>
<gene>
    <name evidence="6" type="ORF">QWJ38_21390</name>
</gene>
<keyword evidence="3 5" id="KW-1133">Transmembrane helix</keyword>
<dbReference type="Proteomes" id="UP001228044">
    <property type="component" value="Unassembled WGS sequence"/>
</dbReference>
<evidence type="ECO:0000256" key="5">
    <source>
        <dbReference type="SAM" id="Phobius"/>
    </source>
</evidence>
<evidence type="ECO:0000256" key="4">
    <source>
        <dbReference type="ARBA" id="ARBA00023136"/>
    </source>
</evidence>
<feature type="transmembrane region" description="Helical" evidence="5">
    <location>
        <begin position="206"/>
        <end position="234"/>
    </location>
</feature>
<dbReference type="InterPro" id="IPR059112">
    <property type="entry name" value="CysZ/EI24"/>
</dbReference>
<organism evidence="6 7">
    <name type="scientific">Roseateles violae</name>
    <dbReference type="NCBI Taxonomy" id="3058042"/>
    <lineage>
        <taxon>Bacteria</taxon>
        <taxon>Pseudomonadati</taxon>
        <taxon>Pseudomonadota</taxon>
        <taxon>Betaproteobacteria</taxon>
        <taxon>Burkholderiales</taxon>
        <taxon>Sphaerotilaceae</taxon>
        <taxon>Roseateles</taxon>
    </lineage>
</organism>